<comment type="caution">
    <text evidence="12">The sequence shown here is derived from an EMBL/GenBank/DDBJ whole genome shotgun (WGS) entry which is preliminary data.</text>
</comment>
<dbReference type="InterPro" id="IPR013162">
    <property type="entry name" value="CD80_C2-set"/>
</dbReference>
<evidence type="ECO:0000256" key="7">
    <source>
        <dbReference type="ARBA" id="ARBA00023180"/>
    </source>
</evidence>
<evidence type="ECO:0000256" key="5">
    <source>
        <dbReference type="ARBA" id="ARBA00023136"/>
    </source>
</evidence>
<keyword evidence="5 9" id="KW-0472">Membrane</keyword>
<dbReference type="InterPro" id="IPR013151">
    <property type="entry name" value="Immunoglobulin_dom"/>
</dbReference>
<protein>
    <recommendedName>
        <fullName evidence="11">Ig-like domain-containing protein</fullName>
    </recommendedName>
</protein>
<dbReference type="InterPro" id="IPR047164">
    <property type="entry name" value="OX2G-like"/>
</dbReference>
<dbReference type="InterPro" id="IPR003599">
    <property type="entry name" value="Ig_sub"/>
</dbReference>
<feature type="signal peptide" evidence="10">
    <location>
        <begin position="1"/>
        <end position="28"/>
    </location>
</feature>
<dbReference type="PROSITE" id="PS50835">
    <property type="entry name" value="IG_LIKE"/>
    <property type="match status" value="3"/>
</dbReference>
<dbReference type="InterPro" id="IPR036179">
    <property type="entry name" value="Ig-like_dom_sf"/>
</dbReference>
<keyword evidence="3 10" id="KW-0732">Signal</keyword>
<accession>A0A9D3RKJ3</accession>
<dbReference type="Gene3D" id="2.60.40.10">
    <property type="entry name" value="Immunoglobulins"/>
    <property type="match status" value="3"/>
</dbReference>
<dbReference type="SMART" id="SM00406">
    <property type="entry name" value="IGv"/>
    <property type="match status" value="1"/>
</dbReference>
<dbReference type="InterPro" id="IPR013783">
    <property type="entry name" value="Ig-like_fold"/>
</dbReference>
<keyword evidence="8" id="KW-0393">Immunoglobulin domain</keyword>
<proteinExistence type="predicted"/>
<dbReference type="PANTHER" id="PTHR46841">
    <property type="entry name" value="OX-2 MEMBRANE GLYCOPROTEIN"/>
    <property type="match status" value="1"/>
</dbReference>
<evidence type="ECO:0000256" key="3">
    <source>
        <dbReference type="ARBA" id="ARBA00022729"/>
    </source>
</evidence>
<keyword evidence="7" id="KW-0325">Glycoprotein</keyword>
<evidence type="ECO:0000256" key="9">
    <source>
        <dbReference type="SAM" id="Phobius"/>
    </source>
</evidence>
<keyword evidence="2 9" id="KW-0812">Transmembrane</keyword>
<evidence type="ECO:0000313" key="12">
    <source>
        <dbReference type="EMBL" id="KAG5833535.1"/>
    </source>
</evidence>
<keyword evidence="6" id="KW-1015">Disulfide bond</keyword>
<evidence type="ECO:0000256" key="8">
    <source>
        <dbReference type="ARBA" id="ARBA00023319"/>
    </source>
</evidence>
<evidence type="ECO:0000259" key="11">
    <source>
        <dbReference type="PROSITE" id="PS50835"/>
    </source>
</evidence>
<dbReference type="Pfam" id="PF07686">
    <property type="entry name" value="V-set"/>
    <property type="match status" value="1"/>
</dbReference>
<feature type="chain" id="PRO_5039417914" description="Ig-like domain-containing protein" evidence="10">
    <location>
        <begin position="29"/>
        <end position="373"/>
    </location>
</feature>
<feature type="domain" description="Ig-like" evidence="11">
    <location>
        <begin position="24"/>
        <end position="114"/>
    </location>
</feature>
<evidence type="ECO:0000256" key="6">
    <source>
        <dbReference type="ARBA" id="ARBA00023157"/>
    </source>
</evidence>
<dbReference type="EMBL" id="JAFIRN010000016">
    <property type="protein sequence ID" value="KAG5833535.1"/>
    <property type="molecule type" value="Genomic_DNA"/>
</dbReference>
<feature type="domain" description="Ig-like" evidence="11">
    <location>
        <begin position="120"/>
        <end position="241"/>
    </location>
</feature>
<reference evidence="12" key="1">
    <citation type="submission" date="2021-01" db="EMBL/GenBank/DDBJ databases">
        <title>A chromosome-scale assembly of European eel, Anguilla anguilla.</title>
        <authorList>
            <person name="Henkel C."/>
            <person name="Jong-Raadsen S.A."/>
            <person name="Dufour S."/>
            <person name="Weltzien F.-A."/>
            <person name="Palstra A.P."/>
            <person name="Pelster B."/>
            <person name="Spaink H.P."/>
            <person name="Van Den Thillart G.E."/>
            <person name="Jansen H."/>
            <person name="Zahm M."/>
            <person name="Klopp C."/>
            <person name="Cedric C."/>
            <person name="Louis A."/>
            <person name="Berthelot C."/>
            <person name="Parey E."/>
            <person name="Roest Crollius H."/>
            <person name="Montfort J."/>
            <person name="Robinson-Rechavi M."/>
            <person name="Bucao C."/>
            <person name="Bouchez O."/>
            <person name="Gislard M."/>
            <person name="Lluch J."/>
            <person name="Milhes M."/>
            <person name="Lampietro C."/>
            <person name="Lopez Roques C."/>
            <person name="Donnadieu C."/>
            <person name="Braasch I."/>
            <person name="Desvignes T."/>
            <person name="Postlethwait J."/>
            <person name="Bobe J."/>
            <person name="Guiguen Y."/>
            <person name="Dirks R."/>
        </authorList>
    </citation>
    <scope>NUCLEOTIDE SEQUENCE</scope>
    <source>
        <strain evidence="12">Tag_6206</strain>
        <tissue evidence="12">Liver</tissue>
    </source>
</reference>
<evidence type="ECO:0000256" key="4">
    <source>
        <dbReference type="ARBA" id="ARBA00022989"/>
    </source>
</evidence>
<gene>
    <name evidence="12" type="ORF">ANANG_G00276930</name>
</gene>
<organism evidence="12 13">
    <name type="scientific">Anguilla anguilla</name>
    <name type="common">European freshwater eel</name>
    <name type="synonym">Muraena anguilla</name>
    <dbReference type="NCBI Taxonomy" id="7936"/>
    <lineage>
        <taxon>Eukaryota</taxon>
        <taxon>Metazoa</taxon>
        <taxon>Chordata</taxon>
        <taxon>Craniata</taxon>
        <taxon>Vertebrata</taxon>
        <taxon>Euteleostomi</taxon>
        <taxon>Actinopterygii</taxon>
        <taxon>Neopterygii</taxon>
        <taxon>Teleostei</taxon>
        <taxon>Anguilliformes</taxon>
        <taxon>Anguillidae</taxon>
        <taxon>Anguilla</taxon>
    </lineage>
</organism>
<dbReference type="Pfam" id="PF00047">
    <property type="entry name" value="ig"/>
    <property type="match status" value="1"/>
</dbReference>
<evidence type="ECO:0000256" key="2">
    <source>
        <dbReference type="ARBA" id="ARBA00022692"/>
    </source>
</evidence>
<evidence type="ECO:0000256" key="1">
    <source>
        <dbReference type="ARBA" id="ARBA00004167"/>
    </source>
</evidence>
<evidence type="ECO:0000313" key="13">
    <source>
        <dbReference type="Proteomes" id="UP001044222"/>
    </source>
</evidence>
<dbReference type="InterPro" id="IPR013106">
    <property type="entry name" value="Ig_V-set"/>
</dbReference>
<dbReference type="SUPFAM" id="SSF48726">
    <property type="entry name" value="Immunoglobulin"/>
    <property type="match status" value="3"/>
</dbReference>
<dbReference type="AlphaFoldDB" id="A0A9D3RKJ3"/>
<feature type="transmembrane region" description="Helical" evidence="9">
    <location>
        <begin position="342"/>
        <end position="369"/>
    </location>
</feature>
<dbReference type="Proteomes" id="UP001044222">
    <property type="component" value="Chromosome 16"/>
</dbReference>
<dbReference type="GO" id="GO:0098632">
    <property type="term" value="F:cell-cell adhesion mediator activity"/>
    <property type="evidence" value="ECO:0007669"/>
    <property type="project" value="InterPro"/>
</dbReference>
<keyword evidence="13" id="KW-1185">Reference proteome</keyword>
<dbReference type="SMART" id="SM00409">
    <property type="entry name" value="IG"/>
    <property type="match status" value="2"/>
</dbReference>
<dbReference type="Pfam" id="PF08205">
    <property type="entry name" value="C2-set_2"/>
    <property type="match status" value="1"/>
</dbReference>
<dbReference type="GO" id="GO:0016020">
    <property type="term" value="C:membrane"/>
    <property type="evidence" value="ECO:0007669"/>
    <property type="project" value="UniProtKB-SubCell"/>
</dbReference>
<evidence type="ECO:0000256" key="10">
    <source>
        <dbReference type="SAM" id="SignalP"/>
    </source>
</evidence>
<dbReference type="InterPro" id="IPR007110">
    <property type="entry name" value="Ig-like_dom"/>
</dbReference>
<dbReference type="PANTHER" id="PTHR46841:SF4">
    <property type="entry name" value="SC:D189"/>
    <property type="match status" value="1"/>
</dbReference>
<comment type="subcellular location">
    <subcellularLocation>
        <location evidence="1">Membrane</location>
        <topology evidence="1">Single-pass membrane protein</topology>
    </subcellularLocation>
</comment>
<keyword evidence="4 9" id="KW-1133">Transmembrane helix</keyword>
<sequence length="373" mass="40501">MVDAVLPWCLQLYMSLTMVAILPPGVLGKVTAPRSVQAMVNLPFTLGCNLTKRGGETLRRVLWVNEQNATLLTHVPGQPAVVADHSVEQAATRRHTSAITIKRVGHKDEGCYRCVFDLHPAASQEGQICLAVTATVVAEGNKTAVRGKSAVLSCSYGLPQRVLQVLWRKVLGRGDASDVASYSQQGNPVIEEPLRDRVSLSRTLDKTRLYLSPVRTEDEGCYTCEFQSISEGSKSAVACITVYVLPRPQISYRTTPEGVIEANCTALARPPVEIVWNVEGDNRTLGPPVPTSYEQPDGSTLVVSTLVLRTSILNDKSVKCLVHHRGLETPLSVSLNTKMGTALAVLISVTGVAILVIVSMCICFFKCFLRKCD</sequence>
<name>A0A9D3RKJ3_ANGAN</name>
<feature type="domain" description="Ig-like" evidence="11">
    <location>
        <begin position="248"/>
        <end position="334"/>
    </location>
</feature>